<dbReference type="PANTHER" id="PTHR48090">
    <property type="entry name" value="UNDECAPRENYL-PHOSPHATE 4-DEOXY-4-FORMAMIDO-L-ARABINOSE TRANSFERASE-RELATED"/>
    <property type="match status" value="1"/>
</dbReference>
<dbReference type="RefSeq" id="WP_169639494.1">
    <property type="nucleotide sequence ID" value="NZ_CP048788.1"/>
</dbReference>
<dbReference type="InterPro" id="IPR029044">
    <property type="entry name" value="Nucleotide-diphossugar_trans"/>
</dbReference>
<evidence type="ECO:0000313" key="6">
    <source>
        <dbReference type="Proteomes" id="UP000503308"/>
    </source>
</evidence>
<evidence type="ECO:0008006" key="7">
    <source>
        <dbReference type="Google" id="ProtNLM"/>
    </source>
</evidence>
<evidence type="ECO:0000256" key="2">
    <source>
        <dbReference type="ARBA" id="ARBA00022989"/>
    </source>
</evidence>
<evidence type="ECO:0000256" key="3">
    <source>
        <dbReference type="ARBA" id="ARBA00023136"/>
    </source>
</evidence>
<keyword evidence="6" id="KW-1185">Reference proteome</keyword>
<dbReference type="Gene3D" id="3.90.550.10">
    <property type="entry name" value="Spore Coat Polysaccharide Biosynthesis Protein SpsA, Chain A"/>
    <property type="match status" value="1"/>
</dbReference>
<dbReference type="InterPro" id="IPR050256">
    <property type="entry name" value="Glycosyltransferase_2"/>
</dbReference>
<gene>
    <name evidence="5" type="ORF">G3256_03385</name>
</gene>
<protein>
    <recommendedName>
        <fullName evidence="7">Glycosyltransferase</fullName>
    </recommendedName>
</protein>
<evidence type="ECO:0000256" key="1">
    <source>
        <dbReference type="ARBA" id="ARBA00022692"/>
    </source>
</evidence>
<dbReference type="EMBL" id="CP048788">
    <property type="protein sequence ID" value="QJF50277.1"/>
    <property type="molecule type" value="Genomic_DNA"/>
</dbReference>
<proteinExistence type="predicted"/>
<dbReference type="SUPFAM" id="SSF53448">
    <property type="entry name" value="Nucleotide-diphospho-sugar transferases"/>
    <property type="match status" value="1"/>
</dbReference>
<evidence type="ECO:0000313" key="5">
    <source>
        <dbReference type="EMBL" id="QJF50277.1"/>
    </source>
</evidence>
<dbReference type="Proteomes" id="UP000503308">
    <property type="component" value="Chromosome"/>
</dbReference>
<sequence length="336" mass="37463">MSSIVQAKPDISGRADADAGKLSGLESVSVIVPSFDRENDPLEYLNACREAMKGIVDPVEFIIVGGAETREAVQAAQDAGFDWSDLFAFEASSAGGEDWSLKLAVSRSRGDLILTLPGWHAPSADTIRALFDGLAGHDLVIGVSENAHHRGLRRWVLKRAIKVFFGHDYSDLFCRLRLGRRAVFREATDLGIRQHFLPLIAEWRGFRVAERQVPAEDSRLPQRSVWQPGLKRHFVATADFLMLFILMRFLDRPLRFFSAIGGPLFLIGFFVTGYLIIERLLGLTSLADRPAFVIGVLFIVLGVQIIAIGLIGEIIVYTSMRRRKVDEIEKLVRSDE</sequence>
<accession>A0A858SQJ5</accession>
<keyword evidence="1 4" id="KW-0812">Transmembrane</keyword>
<dbReference type="GO" id="GO:0005886">
    <property type="term" value="C:plasma membrane"/>
    <property type="evidence" value="ECO:0007669"/>
    <property type="project" value="TreeGrafter"/>
</dbReference>
<dbReference type="PANTHER" id="PTHR48090:SF3">
    <property type="entry name" value="UNDECAPRENYL-PHOSPHATE 4-DEOXY-4-FORMAMIDO-L-ARABINOSE TRANSFERASE"/>
    <property type="match status" value="1"/>
</dbReference>
<keyword evidence="2 4" id="KW-1133">Transmembrane helix</keyword>
<keyword evidence="3 4" id="KW-0472">Membrane</keyword>
<feature type="transmembrane region" description="Helical" evidence="4">
    <location>
        <begin position="257"/>
        <end position="277"/>
    </location>
</feature>
<dbReference type="AlphaFoldDB" id="A0A858SQJ5"/>
<dbReference type="KEGG" id="rpon:G3256_03385"/>
<feature type="transmembrane region" description="Helical" evidence="4">
    <location>
        <begin position="292"/>
        <end position="316"/>
    </location>
</feature>
<organism evidence="5 6">
    <name type="scientific">Roseobacter ponti</name>
    <dbReference type="NCBI Taxonomy" id="1891787"/>
    <lineage>
        <taxon>Bacteria</taxon>
        <taxon>Pseudomonadati</taxon>
        <taxon>Pseudomonadota</taxon>
        <taxon>Alphaproteobacteria</taxon>
        <taxon>Rhodobacterales</taxon>
        <taxon>Roseobacteraceae</taxon>
        <taxon>Roseobacter</taxon>
    </lineage>
</organism>
<name>A0A858SQJ5_9RHOB</name>
<evidence type="ECO:0000256" key="4">
    <source>
        <dbReference type="SAM" id="Phobius"/>
    </source>
</evidence>
<reference evidence="5 6" key="1">
    <citation type="submission" date="2020-02" db="EMBL/GenBank/DDBJ databases">
        <title>Genome sequence of Roseobacter ponti.</title>
        <authorList>
            <person name="Hollensteiner J."/>
            <person name="Schneider D."/>
            <person name="Poehlein A."/>
            <person name="Daniel R."/>
        </authorList>
    </citation>
    <scope>NUCLEOTIDE SEQUENCE [LARGE SCALE GENOMIC DNA]</scope>
    <source>
        <strain evidence="5 6">DSM 106830</strain>
    </source>
</reference>